<evidence type="ECO:0000313" key="6">
    <source>
        <dbReference type="Ensembl" id="ENSSFAP00005003622.1"/>
    </source>
</evidence>
<dbReference type="PROSITE" id="PS01360">
    <property type="entry name" value="ZF_MYND_1"/>
    <property type="match status" value="1"/>
</dbReference>
<evidence type="ECO:0000259" key="5">
    <source>
        <dbReference type="PROSITE" id="PS50865"/>
    </source>
</evidence>
<feature type="domain" description="MYND-type" evidence="5">
    <location>
        <begin position="109"/>
        <end position="153"/>
    </location>
</feature>
<dbReference type="InterPro" id="IPR052839">
    <property type="entry name" value="Mito_gene_expr_regulator"/>
</dbReference>
<evidence type="ECO:0000256" key="4">
    <source>
        <dbReference type="PROSITE-ProRule" id="PRU00134"/>
    </source>
</evidence>
<keyword evidence="3" id="KW-0862">Zinc</keyword>
<proteinExistence type="predicted"/>
<dbReference type="PROSITE" id="PS50865">
    <property type="entry name" value="ZF_MYND_2"/>
    <property type="match status" value="1"/>
</dbReference>
<protein>
    <recommendedName>
        <fullName evidence="5">MYND-type domain-containing protein</fullName>
    </recommendedName>
</protein>
<dbReference type="InterPro" id="IPR002893">
    <property type="entry name" value="Znf_MYND"/>
</dbReference>
<dbReference type="InParanoid" id="A0A672FD64"/>
<evidence type="ECO:0000256" key="2">
    <source>
        <dbReference type="ARBA" id="ARBA00022771"/>
    </source>
</evidence>
<dbReference type="Ensembl" id="ENSSFAT00005003883.1">
    <property type="protein sequence ID" value="ENSSFAP00005003622.1"/>
    <property type="gene ID" value="ENSSFAG00005002460.1"/>
</dbReference>
<name>A0A672FD64_SALFA</name>
<dbReference type="Proteomes" id="UP000472267">
    <property type="component" value="Chromosome 8"/>
</dbReference>
<dbReference type="SUPFAM" id="SSF144232">
    <property type="entry name" value="HIT/MYND zinc finger-like"/>
    <property type="match status" value="1"/>
</dbReference>
<keyword evidence="1" id="KW-0479">Metal-binding</keyword>
<reference evidence="6" key="3">
    <citation type="submission" date="2025-09" db="UniProtKB">
        <authorList>
            <consortium name="Ensembl"/>
        </authorList>
    </citation>
    <scope>IDENTIFICATION</scope>
</reference>
<reference evidence="6" key="1">
    <citation type="submission" date="2019-06" db="EMBL/GenBank/DDBJ databases">
        <authorList>
            <consortium name="Wellcome Sanger Institute Data Sharing"/>
        </authorList>
    </citation>
    <scope>NUCLEOTIDE SEQUENCE [LARGE SCALE GENOMIC DNA]</scope>
</reference>
<accession>A0A672FD64</accession>
<dbReference type="OMA" id="VCRELCH"/>
<dbReference type="Gene3D" id="6.10.140.2220">
    <property type="match status" value="1"/>
</dbReference>
<keyword evidence="7" id="KW-1185">Reference proteome</keyword>
<evidence type="ECO:0000256" key="1">
    <source>
        <dbReference type="ARBA" id="ARBA00022723"/>
    </source>
</evidence>
<dbReference type="PANTHER" id="PTHR46920:SF3">
    <property type="entry name" value="MYND-TYPE DOMAIN-CONTAINING PROTEIN"/>
    <property type="match status" value="1"/>
</dbReference>
<reference evidence="6" key="2">
    <citation type="submission" date="2025-08" db="UniProtKB">
        <authorList>
            <consortium name="Ensembl"/>
        </authorList>
    </citation>
    <scope>IDENTIFICATION</scope>
</reference>
<evidence type="ECO:0000313" key="7">
    <source>
        <dbReference type="Proteomes" id="UP000472267"/>
    </source>
</evidence>
<organism evidence="6 7">
    <name type="scientific">Salarias fasciatus</name>
    <name type="common">Jewelled blenny</name>
    <name type="synonym">Blennius fasciatus</name>
    <dbReference type="NCBI Taxonomy" id="181472"/>
    <lineage>
        <taxon>Eukaryota</taxon>
        <taxon>Metazoa</taxon>
        <taxon>Chordata</taxon>
        <taxon>Craniata</taxon>
        <taxon>Vertebrata</taxon>
        <taxon>Euteleostomi</taxon>
        <taxon>Actinopterygii</taxon>
        <taxon>Neopterygii</taxon>
        <taxon>Teleostei</taxon>
        <taxon>Neoteleostei</taxon>
        <taxon>Acanthomorphata</taxon>
        <taxon>Ovalentaria</taxon>
        <taxon>Blenniimorphae</taxon>
        <taxon>Blenniiformes</taxon>
        <taxon>Blennioidei</taxon>
        <taxon>Blenniidae</taxon>
        <taxon>Salariinae</taxon>
        <taxon>Salarias</taxon>
    </lineage>
</organism>
<dbReference type="AlphaFoldDB" id="A0A672FD64"/>
<sequence>GVLPSASRRHPPCFSSFVRVRLCCASVSTPRVPALPESFAPGADTVFSDQSGFHSLDSNVPGLSQVILDKLNMKDYGEYRSAVEGKVRGISFRNYKEMFQKMEETFKFCTGCSRLPGQLGEGQSLKRCVKCLNVYYCTKDCQKKDWPLHKKFCKSLRLVAIDRLVEWLIRSPSTWRERPTTRPWAPG</sequence>
<dbReference type="GO" id="GO:0008270">
    <property type="term" value="F:zinc ion binding"/>
    <property type="evidence" value="ECO:0007669"/>
    <property type="project" value="UniProtKB-KW"/>
</dbReference>
<dbReference type="PANTHER" id="PTHR46920">
    <property type="match status" value="1"/>
</dbReference>
<keyword evidence="2 4" id="KW-0863">Zinc-finger</keyword>
<evidence type="ECO:0000256" key="3">
    <source>
        <dbReference type="ARBA" id="ARBA00022833"/>
    </source>
</evidence>
<dbReference type="Pfam" id="PF01753">
    <property type="entry name" value="zf-MYND"/>
    <property type="match status" value="1"/>
</dbReference>